<dbReference type="RefSeq" id="WP_183494145.1">
    <property type="nucleotide sequence ID" value="NZ_JACIFF010000001.1"/>
</dbReference>
<dbReference type="AlphaFoldDB" id="A0A840E757"/>
<dbReference type="PROSITE" id="PS51257">
    <property type="entry name" value="PROKAR_LIPOPROTEIN"/>
    <property type="match status" value="1"/>
</dbReference>
<protein>
    <submittedName>
        <fullName evidence="1">Uncharacterized protein</fullName>
    </submittedName>
</protein>
<keyword evidence="2" id="KW-1185">Reference proteome</keyword>
<accession>A0A840E757</accession>
<proteinExistence type="predicted"/>
<name>A0A840E757_9BACT</name>
<dbReference type="EMBL" id="JACIFF010000001">
    <property type="protein sequence ID" value="MBB4077908.1"/>
    <property type="molecule type" value="Genomic_DNA"/>
</dbReference>
<reference evidence="1 2" key="1">
    <citation type="submission" date="2020-08" db="EMBL/GenBank/DDBJ databases">
        <title>Genomic Encyclopedia of Type Strains, Phase IV (KMG-IV): sequencing the most valuable type-strain genomes for metagenomic binning, comparative biology and taxonomic classification.</title>
        <authorList>
            <person name="Goeker M."/>
        </authorList>
    </citation>
    <scope>NUCLEOTIDE SEQUENCE [LARGE SCALE GENOMIC DNA]</scope>
    <source>
        <strain evidence="1 2">DSM 105137</strain>
    </source>
</reference>
<evidence type="ECO:0000313" key="2">
    <source>
        <dbReference type="Proteomes" id="UP000576209"/>
    </source>
</evidence>
<dbReference type="Proteomes" id="UP000576209">
    <property type="component" value="Unassembled WGS sequence"/>
</dbReference>
<organism evidence="1 2">
    <name type="scientific">Neolewinella aquimaris</name>
    <dbReference type="NCBI Taxonomy" id="1835722"/>
    <lineage>
        <taxon>Bacteria</taxon>
        <taxon>Pseudomonadati</taxon>
        <taxon>Bacteroidota</taxon>
        <taxon>Saprospiria</taxon>
        <taxon>Saprospirales</taxon>
        <taxon>Lewinellaceae</taxon>
        <taxon>Neolewinella</taxon>
    </lineage>
</organism>
<gene>
    <name evidence="1" type="ORF">GGR28_000509</name>
</gene>
<sequence length="179" mass="19183">MWRLLLVVIGLILMIGGCNGLVSSQFGTYRLRVIPVEAARKGVGDADYVRITGTGVSEVAQGFLSSNGVKLRLFVAQPVTDAPLETHLIFWTESGATVSPVDTADLSGTVERPPSLPKLTAALNDAGVTLREPVTYVHLGERPLSWPWQLLMFLGGIGLAVTTEAVHHKKTHAETGVRS</sequence>
<comment type="caution">
    <text evidence="1">The sequence shown here is derived from an EMBL/GenBank/DDBJ whole genome shotgun (WGS) entry which is preliminary data.</text>
</comment>
<evidence type="ECO:0000313" key="1">
    <source>
        <dbReference type="EMBL" id="MBB4077908.1"/>
    </source>
</evidence>